<evidence type="ECO:0000313" key="1">
    <source>
        <dbReference type="EMBL" id="QOX63182.1"/>
    </source>
</evidence>
<protein>
    <submittedName>
        <fullName evidence="1">Radical SAM protein</fullName>
    </submittedName>
</protein>
<dbReference type="EMBL" id="CP042469">
    <property type="protein sequence ID" value="QOX63182.1"/>
    <property type="molecule type" value="Genomic_DNA"/>
</dbReference>
<accession>A0ACD1A9N6</accession>
<keyword evidence="2" id="KW-1185">Reference proteome</keyword>
<proteinExistence type="predicted"/>
<name>A0ACD1A9N6_9FIRM</name>
<evidence type="ECO:0000313" key="2">
    <source>
        <dbReference type="Proteomes" id="UP000594014"/>
    </source>
</evidence>
<reference evidence="1" key="1">
    <citation type="submission" date="2019-08" db="EMBL/GenBank/DDBJ databases">
        <title>Genome sequence of Clostridiales bacterium MT110.</title>
        <authorList>
            <person name="Cao J."/>
        </authorList>
    </citation>
    <scope>NUCLEOTIDE SEQUENCE</scope>
    <source>
        <strain evidence="1">MT110</strain>
    </source>
</reference>
<dbReference type="Proteomes" id="UP000594014">
    <property type="component" value="Chromosome"/>
</dbReference>
<gene>
    <name evidence="1" type="ORF">FRZ06_07395</name>
</gene>
<organism evidence="1 2">
    <name type="scientific">Anoxybacterium hadale</name>
    <dbReference type="NCBI Taxonomy" id="3408580"/>
    <lineage>
        <taxon>Bacteria</taxon>
        <taxon>Bacillati</taxon>
        <taxon>Bacillota</taxon>
        <taxon>Clostridia</taxon>
        <taxon>Peptostreptococcales</taxon>
        <taxon>Anaerovoracaceae</taxon>
        <taxon>Anoxybacterium</taxon>
    </lineage>
</organism>
<sequence>MRHQLKTHPCFNEEAHLKYGRIHLPVSPSCNIQCAFCRRGVNKTDQVPGCTNRVLSPEEALVILGKALELCPEIRVAGVAGPGDTLATDHAFRTFLLIKEQYPQILRCLSTNGLLLRERIEQIKEAEINSITVTVNSITPEIQNEINEFVVYHNEVFKGIEAQKLLIEAQLEGICRAASETDAVIKINTVLIPGLNDGEIGAIAKAAKEAGAVIHNIIPLIPQQRMADRPKPNCEELHAARMAAMPYLDVFHHCKHCRADAAGVMGKNHDISAQLYGEERPIQDIFSHG</sequence>